<reference evidence="5 6" key="1">
    <citation type="submission" date="2016-03" db="EMBL/GenBank/DDBJ databases">
        <title>Whole genome sequencing of Grifola frondosa 9006-11.</title>
        <authorList>
            <person name="Min B."/>
            <person name="Park H."/>
            <person name="Kim J.-G."/>
            <person name="Cho H."/>
            <person name="Oh Y.-L."/>
            <person name="Kong W.-S."/>
            <person name="Choi I.-G."/>
        </authorList>
    </citation>
    <scope>NUCLEOTIDE SEQUENCE [LARGE SCALE GENOMIC DNA]</scope>
    <source>
        <strain evidence="5 6">9006-11</strain>
    </source>
</reference>
<dbReference type="Gene3D" id="1.10.1040.10">
    <property type="entry name" value="N-(1-d-carboxylethyl)-l-norvaline Dehydrogenase, domain 2"/>
    <property type="match status" value="1"/>
</dbReference>
<feature type="non-terminal residue" evidence="5">
    <location>
        <position position="1"/>
    </location>
</feature>
<dbReference type="GO" id="GO:0005829">
    <property type="term" value="C:cytosol"/>
    <property type="evidence" value="ECO:0007669"/>
    <property type="project" value="TreeGrafter"/>
</dbReference>
<evidence type="ECO:0000313" key="5">
    <source>
        <dbReference type="EMBL" id="OBZ73332.1"/>
    </source>
</evidence>
<feature type="domain" description="Mannitol dehydrogenase N-terminal" evidence="3">
    <location>
        <begin position="6"/>
        <end position="114"/>
    </location>
</feature>
<dbReference type="InterPro" id="IPR036291">
    <property type="entry name" value="NAD(P)-bd_dom_sf"/>
</dbReference>
<dbReference type="STRING" id="5627.A0A1C7M911"/>
<dbReference type="SUPFAM" id="SSF51735">
    <property type="entry name" value="NAD(P)-binding Rossmann-fold domains"/>
    <property type="match status" value="1"/>
</dbReference>
<dbReference type="Gene3D" id="3.40.50.720">
    <property type="entry name" value="NAD(P)-binding Rossmann-like Domain"/>
    <property type="match status" value="1"/>
</dbReference>
<name>A0A1C7M911_GRIFR</name>
<dbReference type="PANTHER" id="PTHR30524:SF0">
    <property type="entry name" value="ALTRONATE OXIDOREDUCTASE-RELATED"/>
    <property type="match status" value="1"/>
</dbReference>
<dbReference type="SUPFAM" id="SSF48179">
    <property type="entry name" value="6-phosphogluconate dehydrogenase C-terminal domain-like"/>
    <property type="match status" value="1"/>
</dbReference>
<proteinExistence type="predicted"/>
<evidence type="ECO:0000256" key="1">
    <source>
        <dbReference type="ARBA" id="ARBA00023002"/>
    </source>
</evidence>
<sequence>GLPNKKAIHFGAGNIGRGLIGPLLVQSGYHVVFSDVNEEIIQELNNRDSYDVQILEKERSSYSISSISGIQFQSDDLIREFADPKVDLVTTAVGATILENTAPTIAKGLQARRSTTKLRDYVFPYLSAEDKEWVTQNIGFANCSSIASDNPLDVGVEAFYEWVVDKSALHHTRLDVQLKGYSTVDQAIEDPHIHDIVYGALMREGGAALIRKHRFDAKAYSQYVDKVMERFSNPRLKDELVRVGRQPLRKLSKGDRLLGPRTWRGSMGIAAAFLYDVPNDEQSVELQTKIKQLGIEDAVADVTGFAKGSEEHGKIIEAYDQLQREVRH</sequence>
<dbReference type="OrthoDB" id="418169at2759"/>
<feature type="domain" description="Mannitol dehydrogenase C-terminal" evidence="4">
    <location>
        <begin position="178"/>
        <end position="286"/>
    </location>
</feature>
<dbReference type="InterPro" id="IPR013328">
    <property type="entry name" value="6PGD_dom2"/>
</dbReference>
<dbReference type="Pfam" id="PF01232">
    <property type="entry name" value="Mannitol_dh"/>
    <property type="match status" value="1"/>
</dbReference>
<dbReference type="GO" id="GO:0019592">
    <property type="term" value="P:mannitol catabolic process"/>
    <property type="evidence" value="ECO:0007669"/>
    <property type="project" value="TreeGrafter"/>
</dbReference>
<dbReference type="GO" id="GO:0008926">
    <property type="term" value="F:mannitol-1-phosphate 5-dehydrogenase activity"/>
    <property type="evidence" value="ECO:0007669"/>
    <property type="project" value="TreeGrafter"/>
</dbReference>
<evidence type="ECO:0000259" key="3">
    <source>
        <dbReference type="Pfam" id="PF01232"/>
    </source>
</evidence>
<dbReference type="OMA" id="YEWVINK"/>
<evidence type="ECO:0000313" key="6">
    <source>
        <dbReference type="Proteomes" id="UP000092993"/>
    </source>
</evidence>
<keyword evidence="6" id="KW-1185">Reference proteome</keyword>
<evidence type="ECO:0000259" key="4">
    <source>
        <dbReference type="Pfam" id="PF08125"/>
    </source>
</evidence>
<dbReference type="Pfam" id="PF08125">
    <property type="entry name" value="Mannitol_dh_C"/>
    <property type="match status" value="1"/>
</dbReference>
<organism evidence="5 6">
    <name type="scientific">Grifola frondosa</name>
    <name type="common">Maitake</name>
    <name type="synonym">Polyporus frondosus</name>
    <dbReference type="NCBI Taxonomy" id="5627"/>
    <lineage>
        <taxon>Eukaryota</taxon>
        <taxon>Fungi</taxon>
        <taxon>Dikarya</taxon>
        <taxon>Basidiomycota</taxon>
        <taxon>Agaricomycotina</taxon>
        <taxon>Agaricomycetes</taxon>
        <taxon>Polyporales</taxon>
        <taxon>Grifolaceae</taxon>
        <taxon>Grifola</taxon>
    </lineage>
</organism>
<evidence type="ECO:0000256" key="2">
    <source>
        <dbReference type="ARBA" id="ARBA00023027"/>
    </source>
</evidence>
<gene>
    <name evidence="5" type="primary">mtlD</name>
    <name evidence="5" type="ORF">A0H81_07175</name>
</gene>
<dbReference type="EMBL" id="LUGG01000007">
    <property type="protein sequence ID" value="OBZ73332.1"/>
    <property type="molecule type" value="Genomic_DNA"/>
</dbReference>
<dbReference type="InterPro" id="IPR013118">
    <property type="entry name" value="Mannitol_DH_C"/>
</dbReference>
<accession>A0A1C7M911</accession>
<dbReference type="InterPro" id="IPR008927">
    <property type="entry name" value="6-PGluconate_DH-like_C_sf"/>
</dbReference>
<dbReference type="Proteomes" id="UP000092993">
    <property type="component" value="Unassembled WGS sequence"/>
</dbReference>
<dbReference type="AlphaFoldDB" id="A0A1C7M911"/>
<keyword evidence="1" id="KW-0560">Oxidoreductase</keyword>
<dbReference type="PANTHER" id="PTHR30524">
    <property type="entry name" value="MANNITOL-1-PHOSPHATE 5-DEHYDROGENASE"/>
    <property type="match status" value="1"/>
</dbReference>
<feature type="non-terminal residue" evidence="5">
    <location>
        <position position="328"/>
    </location>
</feature>
<protein>
    <submittedName>
        <fullName evidence="5">Mannitol-1-phosphate 5-dehydrogenase</fullName>
    </submittedName>
</protein>
<dbReference type="InterPro" id="IPR013131">
    <property type="entry name" value="Mannitol_DH_N"/>
</dbReference>
<comment type="caution">
    <text evidence="5">The sequence shown here is derived from an EMBL/GenBank/DDBJ whole genome shotgun (WGS) entry which is preliminary data.</text>
</comment>
<keyword evidence="2" id="KW-0520">NAD</keyword>